<dbReference type="Gene3D" id="1.10.443.10">
    <property type="entry name" value="Intergrase catalytic core"/>
    <property type="match status" value="1"/>
</dbReference>
<dbReference type="SUPFAM" id="SSF56349">
    <property type="entry name" value="DNA breaking-rejoining enzymes"/>
    <property type="match status" value="1"/>
</dbReference>
<dbReference type="Pfam" id="PF00589">
    <property type="entry name" value="Phage_integrase"/>
    <property type="match status" value="1"/>
</dbReference>
<evidence type="ECO:0000259" key="7">
    <source>
        <dbReference type="PROSITE" id="PS51898"/>
    </source>
</evidence>
<evidence type="ECO:0000256" key="1">
    <source>
        <dbReference type="ARBA" id="ARBA00008857"/>
    </source>
</evidence>
<evidence type="ECO:0000313" key="9">
    <source>
        <dbReference type="EMBL" id="NYS93068.1"/>
    </source>
</evidence>
<dbReference type="GO" id="GO:0003677">
    <property type="term" value="F:DNA binding"/>
    <property type="evidence" value="ECO:0007669"/>
    <property type="project" value="UniProtKB-UniRule"/>
</dbReference>
<dbReference type="InterPro" id="IPR011010">
    <property type="entry name" value="DNA_brk_join_enz"/>
</dbReference>
<reference evidence="9 10" key="1">
    <citation type="submission" date="2020-07" db="EMBL/GenBank/DDBJ databases">
        <title>MOT database genomes.</title>
        <authorList>
            <person name="Joseph S."/>
            <person name="Aduse-Opoku J."/>
            <person name="Hashim A."/>
            <person name="Wade W."/>
            <person name="Curtis M."/>
        </authorList>
    </citation>
    <scope>NUCLEOTIDE SEQUENCE [LARGE SCALE GENOMIC DNA]</scope>
    <source>
        <strain evidence="9 10">DSM 100099</strain>
    </source>
</reference>
<dbReference type="PROSITE" id="PS51900">
    <property type="entry name" value="CB"/>
    <property type="match status" value="1"/>
</dbReference>
<dbReference type="PANTHER" id="PTHR30629:SF2">
    <property type="entry name" value="PROPHAGE INTEGRASE INTS-RELATED"/>
    <property type="match status" value="1"/>
</dbReference>
<feature type="domain" description="Core-binding (CB)" evidence="8">
    <location>
        <begin position="67"/>
        <end position="147"/>
    </location>
</feature>
<dbReference type="GO" id="GO:0006310">
    <property type="term" value="P:DNA recombination"/>
    <property type="evidence" value="ECO:0007669"/>
    <property type="project" value="UniProtKB-KW"/>
</dbReference>
<proteinExistence type="inferred from homology"/>
<evidence type="ECO:0000256" key="2">
    <source>
        <dbReference type="ARBA" id="ARBA00022908"/>
    </source>
</evidence>
<protein>
    <submittedName>
        <fullName evidence="9">Site-specific integrase</fullName>
    </submittedName>
</protein>
<keyword evidence="3 5" id="KW-0238">DNA-binding</keyword>
<evidence type="ECO:0000256" key="3">
    <source>
        <dbReference type="ARBA" id="ARBA00023125"/>
    </source>
</evidence>
<dbReference type="AlphaFoldDB" id="A0A853EW00"/>
<keyword evidence="10" id="KW-1185">Reference proteome</keyword>
<evidence type="ECO:0000256" key="4">
    <source>
        <dbReference type="ARBA" id="ARBA00023172"/>
    </source>
</evidence>
<accession>A0A853EW00</accession>
<feature type="region of interest" description="Disordered" evidence="6">
    <location>
        <begin position="353"/>
        <end position="373"/>
    </location>
</feature>
<dbReference type="EMBL" id="JACBYE010000009">
    <property type="protein sequence ID" value="NYS93068.1"/>
    <property type="molecule type" value="Genomic_DNA"/>
</dbReference>
<name>A0A853EW00_9MICO</name>
<sequence>MKTGPTGRKVKSERHGTGLRWLAVWNERDGRRRKRGFSTKDAAQAHLDEVAHAVRSGTYIAPERGRILFRDMADLWLVEQVHQRNTSLATIDRRLRLTILPALGHLPLEDIDRSTIQAAVTSWSKTYAPTTVQLAYVYMAGIFKTAVHDRRIQQSPCLRINLPGVEKSLVIPPTPGQVQAFLEAVWTPYKAMVVFVAAAGTRGGETRGLTWDRITENEGGARVLIDRQLVGPGPTWGPPKTDDSYRDFSIGKSTLAALGPRKDGLVFTGRLGGPINRNAAGEAWRHAAKVVDIPGRGWHQLRHFHASLLIAEGASPVAVASRLGHKDATETLRTYAHLWEDDDQRMRDASDGIITLEPPQSPRSDTIPGQSVA</sequence>
<dbReference type="InterPro" id="IPR044068">
    <property type="entry name" value="CB"/>
</dbReference>
<feature type="domain" description="Tyr recombinase" evidence="7">
    <location>
        <begin position="168"/>
        <end position="351"/>
    </location>
</feature>
<dbReference type="Gene3D" id="1.10.150.130">
    <property type="match status" value="1"/>
</dbReference>
<evidence type="ECO:0000313" key="10">
    <source>
        <dbReference type="Proteomes" id="UP000561011"/>
    </source>
</evidence>
<dbReference type="InterPro" id="IPR013762">
    <property type="entry name" value="Integrase-like_cat_sf"/>
</dbReference>
<dbReference type="GO" id="GO:0015074">
    <property type="term" value="P:DNA integration"/>
    <property type="evidence" value="ECO:0007669"/>
    <property type="project" value="UniProtKB-KW"/>
</dbReference>
<comment type="similarity">
    <text evidence="1">Belongs to the 'phage' integrase family.</text>
</comment>
<dbReference type="PANTHER" id="PTHR30629">
    <property type="entry name" value="PROPHAGE INTEGRASE"/>
    <property type="match status" value="1"/>
</dbReference>
<dbReference type="Proteomes" id="UP000561011">
    <property type="component" value="Unassembled WGS sequence"/>
</dbReference>
<feature type="compositionally biased region" description="Polar residues" evidence="6">
    <location>
        <begin position="362"/>
        <end position="373"/>
    </location>
</feature>
<evidence type="ECO:0000259" key="8">
    <source>
        <dbReference type="PROSITE" id="PS51900"/>
    </source>
</evidence>
<dbReference type="InterPro" id="IPR050808">
    <property type="entry name" value="Phage_Integrase"/>
</dbReference>
<dbReference type="CDD" id="cd01189">
    <property type="entry name" value="INT_ICEBs1_C_like"/>
    <property type="match status" value="1"/>
</dbReference>
<gene>
    <name evidence="9" type="ORF">HZZ10_05935</name>
</gene>
<keyword evidence="4" id="KW-0233">DNA recombination</keyword>
<evidence type="ECO:0000256" key="6">
    <source>
        <dbReference type="SAM" id="MobiDB-lite"/>
    </source>
</evidence>
<evidence type="ECO:0000256" key="5">
    <source>
        <dbReference type="PROSITE-ProRule" id="PRU01248"/>
    </source>
</evidence>
<organism evidence="9 10">
    <name type="scientific">Sanguibacter inulinus</name>
    <dbReference type="NCBI Taxonomy" id="60922"/>
    <lineage>
        <taxon>Bacteria</taxon>
        <taxon>Bacillati</taxon>
        <taxon>Actinomycetota</taxon>
        <taxon>Actinomycetes</taxon>
        <taxon>Micrococcales</taxon>
        <taxon>Sanguibacteraceae</taxon>
        <taxon>Sanguibacter</taxon>
    </lineage>
</organism>
<dbReference type="InterPro" id="IPR002104">
    <property type="entry name" value="Integrase_catalytic"/>
</dbReference>
<keyword evidence="2" id="KW-0229">DNA integration</keyword>
<dbReference type="Pfam" id="PF22022">
    <property type="entry name" value="Phage_int_M"/>
    <property type="match status" value="1"/>
</dbReference>
<comment type="caution">
    <text evidence="9">The sequence shown here is derived from an EMBL/GenBank/DDBJ whole genome shotgun (WGS) entry which is preliminary data.</text>
</comment>
<dbReference type="PROSITE" id="PS51898">
    <property type="entry name" value="TYR_RECOMBINASE"/>
    <property type="match status" value="1"/>
</dbReference>
<dbReference type="InterPro" id="IPR010998">
    <property type="entry name" value="Integrase_recombinase_N"/>
</dbReference>
<dbReference type="RefSeq" id="WP_179912801.1">
    <property type="nucleotide sequence ID" value="NZ_JACBYE010000009.1"/>
</dbReference>
<dbReference type="InterPro" id="IPR053876">
    <property type="entry name" value="Phage_int_M"/>
</dbReference>